<dbReference type="Gene3D" id="1.10.520.40">
    <property type="entry name" value="CRISPR-associated protein Cse2"/>
    <property type="match status" value="1"/>
</dbReference>
<proteinExistence type="predicted"/>
<dbReference type="Proteomes" id="UP000427716">
    <property type="component" value="Chromosome"/>
</dbReference>
<dbReference type="CDD" id="cd09731">
    <property type="entry name" value="Cse2_I-E"/>
    <property type="match status" value="1"/>
</dbReference>
<dbReference type="AlphaFoldDB" id="A0A6I6CYX2"/>
<evidence type="ECO:0000313" key="2">
    <source>
        <dbReference type="Proteomes" id="UP000427716"/>
    </source>
</evidence>
<dbReference type="InterPro" id="IPR038287">
    <property type="entry name" value="Cse2_sf"/>
</dbReference>
<reference evidence="1 2" key="1">
    <citation type="submission" date="2019-11" db="EMBL/GenBank/DDBJ databases">
        <authorList>
            <person name="Zhang J."/>
            <person name="Sun C."/>
        </authorList>
    </citation>
    <scope>NUCLEOTIDE SEQUENCE [LARGE SCALE GENOMIC DNA]</scope>
    <source>
        <strain evidence="2">sp2</strain>
    </source>
</reference>
<dbReference type="NCBIfam" id="TIGR02548">
    <property type="entry name" value="casB_cse2"/>
    <property type="match status" value="1"/>
</dbReference>
<gene>
    <name evidence="1" type="primary">casB</name>
    <name evidence="1" type="ORF">GM160_08070</name>
</gene>
<organism evidence="1 2">
    <name type="scientific">Guyparkeria halophila</name>
    <dbReference type="NCBI Taxonomy" id="47960"/>
    <lineage>
        <taxon>Bacteria</taxon>
        <taxon>Pseudomonadati</taxon>
        <taxon>Pseudomonadota</taxon>
        <taxon>Gammaproteobacteria</taxon>
        <taxon>Chromatiales</taxon>
        <taxon>Thioalkalibacteraceae</taxon>
        <taxon>Guyparkeria</taxon>
    </lineage>
</organism>
<dbReference type="EMBL" id="CP046415">
    <property type="protein sequence ID" value="QGT79606.1"/>
    <property type="molecule type" value="Genomic_DNA"/>
</dbReference>
<accession>A0A6I6CYX2</accession>
<name>A0A6I6CYX2_9GAMM</name>
<dbReference type="Pfam" id="PF09485">
    <property type="entry name" value="CRISPR_Cse2"/>
    <property type="match status" value="1"/>
</dbReference>
<dbReference type="InterPro" id="IPR013382">
    <property type="entry name" value="CRISPR-assoc_prot_Cse2"/>
</dbReference>
<dbReference type="KEGG" id="ghl:GM160_08070"/>
<sequence length="185" mass="21115">MENQTTEEATWSKTSGHESSRGHRFVAYLLERARNDKGLAARFRRADNPATEYQVWEVLADFGIDLECRDQRLPFVTVGAAMMRAHAEKNGALSIGAGLAHSYPDGKESAPARARLRRLLACDSMEEACEVLRPILTLVQSRLGARLDYARLLNELSWFHRYGERTRARWAQDFFRGHFKEEEGT</sequence>
<protein>
    <submittedName>
        <fullName evidence="1">Type I-E CRISPR-associated protein Cse2/CasB</fullName>
    </submittedName>
</protein>
<evidence type="ECO:0000313" key="1">
    <source>
        <dbReference type="EMBL" id="QGT79606.1"/>
    </source>
</evidence>
<keyword evidence="2" id="KW-1185">Reference proteome</keyword>